<keyword evidence="3" id="KW-0732">Signal</keyword>
<organism evidence="4 5">
    <name type="scientific">Entomospira entomophila</name>
    <dbReference type="NCBI Taxonomy" id="2719988"/>
    <lineage>
        <taxon>Bacteria</taxon>
        <taxon>Pseudomonadati</taxon>
        <taxon>Spirochaetota</taxon>
        <taxon>Spirochaetia</taxon>
        <taxon>Spirochaetales</taxon>
        <taxon>Spirochaetaceae</taxon>
        <taxon>Entomospira</taxon>
    </lineage>
</organism>
<feature type="signal peptide" evidence="3">
    <location>
        <begin position="1"/>
        <end position="21"/>
    </location>
</feature>
<name>A0A968KQZ8_9SPIO</name>
<feature type="compositionally biased region" description="Polar residues" evidence="2">
    <location>
        <begin position="371"/>
        <end position="385"/>
    </location>
</feature>
<dbReference type="Pfam" id="PF05262">
    <property type="entry name" value="Borrelia_P83"/>
    <property type="match status" value="2"/>
</dbReference>
<evidence type="ECO:0000256" key="1">
    <source>
        <dbReference type="SAM" id="Coils"/>
    </source>
</evidence>
<evidence type="ECO:0000256" key="2">
    <source>
        <dbReference type="SAM" id="MobiDB-lite"/>
    </source>
</evidence>
<comment type="caution">
    <text evidence="4">The sequence shown here is derived from an EMBL/GenBank/DDBJ whole genome shotgun (WGS) entry which is preliminary data.</text>
</comment>
<feature type="chain" id="PRO_5037077642" evidence="3">
    <location>
        <begin position="22"/>
        <end position="820"/>
    </location>
</feature>
<protein>
    <submittedName>
        <fullName evidence="4">Uncharacterized protein</fullName>
    </submittedName>
</protein>
<dbReference type="AlphaFoldDB" id="A0A968KQZ8"/>
<feature type="compositionally biased region" description="Basic and acidic residues" evidence="2">
    <location>
        <begin position="468"/>
        <end position="486"/>
    </location>
</feature>
<feature type="region of interest" description="Disordered" evidence="2">
    <location>
        <begin position="468"/>
        <end position="655"/>
    </location>
</feature>
<dbReference type="RefSeq" id="WP_167699892.1">
    <property type="nucleotide sequence ID" value="NZ_CP118174.1"/>
</dbReference>
<gene>
    <name evidence="4" type="ORF">HCT14_02010</name>
</gene>
<feature type="coiled-coil region" evidence="1">
    <location>
        <begin position="229"/>
        <end position="277"/>
    </location>
</feature>
<evidence type="ECO:0000256" key="3">
    <source>
        <dbReference type="SAM" id="SignalP"/>
    </source>
</evidence>
<dbReference type="Proteomes" id="UP000711995">
    <property type="component" value="Unassembled WGS sequence"/>
</dbReference>
<dbReference type="InterPro" id="IPR007926">
    <property type="entry name" value="Borrelia_P83"/>
</dbReference>
<sequence length="820" mass="90150">MKRMKFLVTLLGLFVLVYASAQEVVREEFINVQTDDVQFENFQGVVINPNTVAEIRGIGRALANMAQMDGQIYRLGDKYAIRESGNEELDGLLSAAIIYVNPDALVENVRNLRLIISGYLEVRYGYSMEDADTLAYFLTFYNAIHRGDVDFFASRYKPEVMIDIDQSNAGLATSYNQWPGRTRIFIPLSFNNDPFLNEIDRDVIDATTKDGNTSLDMRDNLLDIKEESLAGDRVDIDNLNDEIQQNEENLAALEEALQNAKNELEDLKNKDSNTEILRGDFHIIIRVIEPDGTVTEDVYDNISEIVTQHLPEDNAQDATDKDKVYLTVMDDKDEVIDNDKEIDEFTIEEYTDASGNVKNRVIIVIRDLPATNNQGQGNEGTTQPGGNQGEGSEGTTQPGGNQGEGSEGTTQPGGDQGQGSADTNLDDPAIQAKLKEIQDLEDEIAALEKENQRLKDLLAQREADLKEKQKQIEEERAQLEKDRAAATEETQPGNQDGKDEGTQPGNQDGKDEGTQPGNQDGKDEGTQPGNQDGKDEGTQPGNQDGKDEGTQPGNQDGKDEGTQLGNQDGKDEGTQPGNQDGKDEGTQPGNQDGKDEGTQLGNQDGKDEGTQPGNQDGKDDGSKAKDQDPAKENETLKDKINNDNKVNPSAGKSGSIYFMLDTGVRQGGRHRNAIVSFDLETQQITSRSPDNIASRNFALTRDGLIAITEHGSSNKPQFYLTILDKNTLQPIKISDVPLHSDSFIYIDGGDIYAMSEPEGDKSVLLRFNANLDITVRSEAIVSPGTTLTQHQDYVFVEHSSGAYILVLNRKDLSVIAEIKI</sequence>
<reference evidence="4 5" key="1">
    <citation type="submission" date="2020-03" db="EMBL/GenBank/DDBJ databases">
        <title>Spirochaetal bacteria isolated from arthropods constitute a novel genus Entomospira genus novum within the order Spirochaetales.</title>
        <authorList>
            <person name="Grana-Miraglia L."/>
            <person name="Sikutova S."/>
            <person name="Fingerle V."/>
            <person name="Sing A."/>
            <person name="Castillo-Ramirez S."/>
            <person name="Margos G."/>
            <person name="Rudolf I."/>
        </authorList>
    </citation>
    <scope>NUCLEOTIDE SEQUENCE [LARGE SCALE GENOMIC DNA]</scope>
    <source>
        <strain evidence="4 5">BR193</strain>
    </source>
</reference>
<dbReference type="EMBL" id="JAATLJ010000001">
    <property type="protein sequence ID" value="NIZ40289.1"/>
    <property type="molecule type" value="Genomic_DNA"/>
</dbReference>
<proteinExistence type="predicted"/>
<accession>A0A968KQZ8</accession>
<dbReference type="SUPFAM" id="SSF69304">
    <property type="entry name" value="Tricorn protease N-terminal domain"/>
    <property type="match status" value="1"/>
</dbReference>
<feature type="region of interest" description="Disordered" evidence="2">
    <location>
        <begin position="371"/>
        <end position="434"/>
    </location>
</feature>
<keyword evidence="1" id="KW-0175">Coiled coil</keyword>
<evidence type="ECO:0000313" key="5">
    <source>
        <dbReference type="Proteomes" id="UP000711995"/>
    </source>
</evidence>
<keyword evidence="5" id="KW-1185">Reference proteome</keyword>
<evidence type="ECO:0000313" key="4">
    <source>
        <dbReference type="EMBL" id="NIZ40289.1"/>
    </source>
</evidence>
<feature type="compositionally biased region" description="Polar residues" evidence="2">
    <location>
        <begin position="643"/>
        <end position="652"/>
    </location>
</feature>
<feature type="compositionally biased region" description="Basic and acidic residues" evidence="2">
    <location>
        <begin position="616"/>
        <end position="642"/>
    </location>
</feature>